<dbReference type="EMBL" id="FNCJ01000031">
    <property type="protein sequence ID" value="SDI70435.1"/>
    <property type="molecule type" value="Genomic_DNA"/>
</dbReference>
<dbReference type="OrthoDB" id="9009213at2"/>
<reference evidence="1 2" key="1">
    <citation type="submission" date="2016-10" db="EMBL/GenBank/DDBJ databases">
        <authorList>
            <person name="de Groot N.N."/>
        </authorList>
    </citation>
    <scope>NUCLEOTIDE SEQUENCE [LARGE SCALE GENOMIC DNA]</scope>
    <source>
        <strain evidence="1 2">LMG 2247</strain>
    </source>
</reference>
<dbReference type="AlphaFoldDB" id="A0A1G8MRJ0"/>
<evidence type="ECO:0000313" key="2">
    <source>
        <dbReference type="Proteomes" id="UP000199706"/>
    </source>
</evidence>
<dbReference type="RefSeq" id="WP_090695401.1">
    <property type="nucleotide sequence ID" value="NZ_CADERL010000065.1"/>
</dbReference>
<dbReference type="Proteomes" id="UP000199706">
    <property type="component" value="Unassembled WGS sequence"/>
</dbReference>
<proteinExistence type="predicted"/>
<gene>
    <name evidence="1" type="ORF">SAMN05216466_1314</name>
</gene>
<name>A0A1G8MRJ0_9BURK</name>
<sequence>MALEHRGFRVNVDVVPDELGVQWVCRALIERIDGDSQKGAPVGPELTIPRVKIDPLMAISSLEHRATAVIDEFCDQGHATA</sequence>
<protein>
    <submittedName>
        <fullName evidence="1">Uncharacterized protein</fullName>
    </submittedName>
</protein>
<accession>A0A1G8MRJ0</accession>
<organism evidence="1 2">
    <name type="scientific">Paraburkholderia phenazinium</name>
    <dbReference type="NCBI Taxonomy" id="60549"/>
    <lineage>
        <taxon>Bacteria</taxon>
        <taxon>Pseudomonadati</taxon>
        <taxon>Pseudomonadota</taxon>
        <taxon>Betaproteobacteria</taxon>
        <taxon>Burkholderiales</taxon>
        <taxon>Burkholderiaceae</taxon>
        <taxon>Paraburkholderia</taxon>
    </lineage>
</organism>
<evidence type="ECO:0000313" key="1">
    <source>
        <dbReference type="EMBL" id="SDI70435.1"/>
    </source>
</evidence>